<evidence type="ECO:0000256" key="1">
    <source>
        <dbReference type="ARBA" id="ARBA00004123"/>
    </source>
</evidence>
<dbReference type="AlphaFoldDB" id="A0A1J4K2R9"/>
<dbReference type="VEuPathDB" id="TrichDB:TRFO_01459"/>
<dbReference type="GeneID" id="94824815"/>
<dbReference type="Pfam" id="PF00400">
    <property type="entry name" value="WD40"/>
    <property type="match status" value="4"/>
</dbReference>
<dbReference type="GO" id="GO:0003714">
    <property type="term" value="F:transcription corepressor activity"/>
    <property type="evidence" value="ECO:0007669"/>
    <property type="project" value="InterPro"/>
</dbReference>
<dbReference type="SMART" id="SM00320">
    <property type="entry name" value="WD40"/>
    <property type="match status" value="6"/>
</dbReference>
<comment type="caution">
    <text evidence="6">The sequence shown here is derived from an EMBL/GenBank/DDBJ whole genome shotgun (WGS) entry which is preliminary data.</text>
</comment>
<keyword evidence="2 5" id="KW-0853">WD repeat</keyword>
<organism evidence="6 7">
    <name type="scientific">Tritrichomonas foetus</name>
    <dbReference type="NCBI Taxonomy" id="1144522"/>
    <lineage>
        <taxon>Eukaryota</taxon>
        <taxon>Metamonada</taxon>
        <taxon>Parabasalia</taxon>
        <taxon>Tritrichomonadida</taxon>
        <taxon>Tritrichomonadidae</taxon>
        <taxon>Tritrichomonas</taxon>
    </lineage>
</organism>
<dbReference type="InterPro" id="IPR015943">
    <property type="entry name" value="WD40/YVTN_repeat-like_dom_sf"/>
</dbReference>
<protein>
    <submittedName>
        <fullName evidence="6">Uncharacterized protein</fullName>
    </submittedName>
</protein>
<reference evidence="6" key="1">
    <citation type="submission" date="2016-10" db="EMBL/GenBank/DDBJ databases">
        <authorList>
            <person name="Benchimol M."/>
            <person name="Almeida L.G."/>
            <person name="Vasconcelos A.T."/>
            <person name="Perreira-Neves A."/>
            <person name="Rosa I.A."/>
            <person name="Tasca T."/>
            <person name="Bogo M.R."/>
            <person name="de Souza W."/>
        </authorList>
    </citation>
    <scope>NUCLEOTIDE SEQUENCE [LARGE SCALE GENOMIC DNA]</scope>
    <source>
        <strain evidence="6">K</strain>
    </source>
</reference>
<dbReference type="PROSITE" id="PS50294">
    <property type="entry name" value="WD_REPEATS_REGION"/>
    <property type="match status" value="1"/>
</dbReference>
<keyword evidence="4" id="KW-0539">Nucleus</keyword>
<evidence type="ECO:0000256" key="5">
    <source>
        <dbReference type="PROSITE-ProRule" id="PRU00221"/>
    </source>
</evidence>
<dbReference type="GO" id="GO:0006357">
    <property type="term" value="P:regulation of transcription by RNA polymerase II"/>
    <property type="evidence" value="ECO:0007669"/>
    <property type="project" value="TreeGrafter"/>
</dbReference>
<dbReference type="PANTHER" id="PTHR22846:SF2">
    <property type="entry name" value="F-BOX-LIKE_WD REPEAT-CONTAINING PROTEIN EBI"/>
    <property type="match status" value="1"/>
</dbReference>
<dbReference type="OrthoDB" id="1367865at2759"/>
<keyword evidence="3" id="KW-0677">Repeat</keyword>
<evidence type="ECO:0000313" key="7">
    <source>
        <dbReference type="Proteomes" id="UP000179807"/>
    </source>
</evidence>
<dbReference type="RefSeq" id="XP_068356925.1">
    <property type="nucleotide sequence ID" value="XM_068490111.1"/>
</dbReference>
<dbReference type="EMBL" id="MLAK01000815">
    <property type="protein sequence ID" value="OHT03789.1"/>
    <property type="molecule type" value="Genomic_DNA"/>
</dbReference>
<dbReference type="InterPro" id="IPR045183">
    <property type="entry name" value="Ebi-like"/>
</dbReference>
<feature type="repeat" description="WD" evidence="5">
    <location>
        <begin position="129"/>
        <end position="160"/>
    </location>
</feature>
<dbReference type="PANTHER" id="PTHR22846">
    <property type="entry name" value="WD40 REPEAT PROTEIN"/>
    <property type="match status" value="1"/>
</dbReference>
<dbReference type="PROSITE" id="PS50896">
    <property type="entry name" value="LISH"/>
    <property type="match status" value="1"/>
</dbReference>
<dbReference type="InterPro" id="IPR001680">
    <property type="entry name" value="WD40_rpt"/>
</dbReference>
<dbReference type="SUPFAM" id="SSF50978">
    <property type="entry name" value="WD40 repeat-like"/>
    <property type="match status" value="1"/>
</dbReference>
<dbReference type="InterPro" id="IPR006594">
    <property type="entry name" value="LisH"/>
</dbReference>
<evidence type="ECO:0000256" key="2">
    <source>
        <dbReference type="ARBA" id="ARBA00022574"/>
    </source>
</evidence>
<dbReference type="Gene3D" id="2.130.10.10">
    <property type="entry name" value="YVTN repeat-like/Quinoprotein amine dehydrogenase"/>
    <property type="match status" value="1"/>
</dbReference>
<dbReference type="Gene3D" id="1.20.960.30">
    <property type="match status" value="1"/>
</dbReference>
<evidence type="ECO:0000256" key="4">
    <source>
        <dbReference type="ARBA" id="ARBA00023242"/>
    </source>
</evidence>
<evidence type="ECO:0000256" key="3">
    <source>
        <dbReference type="ARBA" id="ARBA00022737"/>
    </source>
</evidence>
<keyword evidence="7" id="KW-1185">Reference proteome</keyword>
<dbReference type="FunFam" id="1.20.960.30:FF:000001">
    <property type="entry name" value="F-box-like/WD repeat-containing protein TBL1XR1"/>
    <property type="match status" value="1"/>
</dbReference>
<dbReference type="PROSITE" id="PS50082">
    <property type="entry name" value="WD_REPEATS_2"/>
    <property type="match status" value="1"/>
</dbReference>
<dbReference type="InterPro" id="IPR036322">
    <property type="entry name" value="WD40_repeat_dom_sf"/>
</dbReference>
<dbReference type="SMART" id="SM00667">
    <property type="entry name" value="LisH"/>
    <property type="match status" value="1"/>
</dbReference>
<proteinExistence type="predicted"/>
<gene>
    <name evidence="6" type="ORF">TRFO_01459</name>
</gene>
<comment type="subcellular location">
    <subcellularLocation>
        <location evidence="1">Nucleus</location>
    </subcellularLocation>
</comment>
<evidence type="ECO:0000313" key="6">
    <source>
        <dbReference type="EMBL" id="OHT03789.1"/>
    </source>
</evidence>
<sequence length="468" mass="51217">MSISSDEINLLVQHYLQELGYSHAAFAFGCESKIPLNKISKRHVQPGALVYLIQKGIMFAQMEAAAEKALEEPNSLFAHQLNVLRINLRQSNDLVNELCSATRKMKVFPTQDDTQINTIYLDQQSALMLVAHQSPVLACAWHPSSEFMATASAKGNIVIWRYEICSNSTCIVHHLVNILCTKEEANQGEQDITSLDWHSTEPILAAGNFSGVVKLYNEGKEILSIQCFHSPVVSAKFSPDGSSLVAASSKGTVVIIKNNEITAKYTLKSEISDVTWIDDNSLLVAAGNTLNRIVLNAEDDKKEPENVLTAQDSIVQIAADSKLSQFAIIDAVGFLTVIDNQGNIVFTSQIHRGCICCATWGSPVVPFTVITGGCDASVKMTNIKEQRPVSFDGHISPVYSVACDSNGKYIASAAKNRINIWTMEGNRLIISYEAIHNVVSLNWSPSGRFLAICLFSGEVAVIDFDQLC</sequence>
<name>A0A1J4K2R9_9EUKA</name>
<accession>A0A1J4K2R9</accession>
<dbReference type="Pfam" id="PF08513">
    <property type="entry name" value="LisH"/>
    <property type="match status" value="1"/>
</dbReference>
<dbReference type="GO" id="GO:0000118">
    <property type="term" value="C:histone deacetylase complex"/>
    <property type="evidence" value="ECO:0007669"/>
    <property type="project" value="TreeGrafter"/>
</dbReference>
<dbReference type="Proteomes" id="UP000179807">
    <property type="component" value="Unassembled WGS sequence"/>
</dbReference>